<dbReference type="InterPro" id="IPR001484">
    <property type="entry name" value="Pyrokinin_CS"/>
</dbReference>
<dbReference type="InterPro" id="IPR000182">
    <property type="entry name" value="GNAT_dom"/>
</dbReference>
<comment type="caution">
    <text evidence="4">The sequence shown here is derived from an EMBL/GenBank/DDBJ whole genome shotgun (WGS) entry which is preliminary data.</text>
</comment>
<accession>A0A5C4TDN8</accession>
<dbReference type="AlphaFoldDB" id="A0A5C4TDN8"/>
<proteinExistence type="predicted"/>
<dbReference type="InterPro" id="IPR016181">
    <property type="entry name" value="Acyl_CoA_acyltransferase"/>
</dbReference>
<dbReference type="OrthoDB" id="4228396at2"/>
<dbReference type="InterPro" id="IPR050680">
    <property type="entry name" value="YpeA/RimI_acetyltransf"/>
</dbReference>
<dbReference type="CDD" id="cd04301">
    <property type="entry name" value="NAT_SF"/>
    <property type="match status" value="1"/>
</dbReference>
<name>A0A5C4TDN8_9BACL</name>
<sequence length="301" mass="32637">MGSPERQNVEIRRLADCTFRQAVELWNLGFAGYYSDMSTTMEKFVPRLGRESIRPDLSIAVFVDGEPAGFVLVALKTVEGVGIAWNGGTGVSPNHRGKGLAKLLMREAIQAMRESGAATGLLEVVQKNAGAIAAYESSGFRICDGLIGAKRTGAFTVNDLPGGVSDDYRIGRMKPNQLAKLSFFRHETAWSAAWYNQKEAEGIVVTDKEDAVGAYALVRKSYADSGKLQGITLYQCAADRSRTDALPMLHAALAAAFAPFGEDCTRVTDNLSMADPAISEWLEAAGFEKVYTQHLMIVQLN</sequence>
<dbReference type="Gene3D" id="3.40.630.30">
    <property type="match status" value="1"/>
</dbReference>
<evidence type="ECO:0000256" key="2">
    <source>
        <dbReference type="ARBA" id="ARBA00023315"/>
    </source>
</evidence>
<dbReference type="PROSITE" id="PS51186">
    <property type="entry name" value="GNAT"/>
    <property type="match status" value="1"/>
</dbReference>
<dbReference type="RefSeq" id="WP_139601339.1">
    <property type="nucleotide sequence ID" value="NZ_VDCQ01000006.1"/>
</dbReference>
<dbReference type="Pfam" id="PF00583">
    <property type="entry name" value="Acetyltransf_1"/>
    <property type="match status" value="1"/>
</dbReference>
<reference evidence="4 5" key="1">
    <citation type="submission" date="2019-05" db="EMBL/GenBank/DDBJ databases">
        <title>We sequenced the genome of Paenibacillus hemerocallicola KCTC 33185 for further insight into its adaptation and study the phylogeny of Paenibacillus.</title>
        <authorList>
            <person name="Narsing Rao M.P."/>
        </authorList>
    </citation>
    <scope>NUCLEOTIDE SEQUENCE [LARGE SCALE GENOMIC DNA]</scope>
    <source>
        <strain evidence="4 5">KCTC 33185</strain>
    </source>
</reference>
<dbReference type="GO" id="GO:0016747">
    <property type="term" value="F:acyltransferase activity, transferring groups other than amino-acyl groups"/>
    <property type="evidence" value="ECO:0007669"/>
    <property type="project" value="InterPro"/>
</dbReference>
<gene>
    <name evidence="4" type="ORF">FE784_06575</name>
</gene>
<dbReference type="GO" id="GO:0007218">
    <property type="term" value="P:neuropeptide signaling pathway"/>
    <property type="evidence" value="ECO:0007669"/>
    <property type="project" value="InterPro"/>
</dbReference>
<dbReference type="Proteomes" id="UP000307943">
    <property type="component" value="Unassembled WGS sequence"/>
</dbReference>
<evidence type="ECO:0000256" key="1">
    <source>
        <dbReference type="ARBA" id="ARBA00022679"/>
    </source>
</evidence>
<dbReference type="EMBL" id="VDCQ01000006">
    <property type="protein sequence ID" value="TNJ67204.1"/>
    <property type="molecule type" value="Genomic_DNA"/>
</dbReference>
<organism evidence="4 5">
    <name type="scientific">Paenibacillus hemerocallicola</name>
    <dbReference type="NCBI Taxonomy" id="1172614"/>
    <lineage>
        <taxon>Bacteria</taxon>
        <taxon>Bacillati</taxon>
        <taxon>Bacillota</taxon>
        <taxon>Bacilli</taxon>
        <taxon>Bacillales</taxon>
        <taxon>Paenibacillaceae</taxon>
        <taxon>Paenibacillus</taxon>
    </lineage>
</organism>
<evidence type="ECO:0000313" key="5">
    <source>
        <dbReference type="Proteomes" id="UP000307943"/>
    </source>
</evidence>
<keyword evidence="2" id="KW-0012">Acyltransferase</keyword>
<keyword evidence="1 4" id="KW-0808">Transferase</keyword>
<dbReference type="PROSITE" id="PS00539">
    <property type="entry name" value="PYROKININ"/>
    <property type="match status" value="1"/>
</dbReference>
<protein>
    <submittedName>
        <fullName evidence="4">GNAT family N-acetyltransferase</fullName>
    </submittedName>
</protein>
<dbReference type="GO" id="GO:0005184">
    <property type="term" value="F:neuropeptide hormone activity"/>
    <property type="evidence" value="ECO:0007669"/>
    <property type="project" value="InterPro"/>
</dbReference>
<feature type="domain" description="N-acetyltransferase" evidence="3">
    <location>
        <begin position="9"/>
        <end position="175"/>
    </location>
</feature>
<keyword evidence="5" id="KW-1185">Reference proteome</keyword>
<evidence type="ECO:0000259" key="3">
    <source>
        <dbReference type="PROSITE" id="PS51186"/>
    </source>
</evidence>
<evidence type="ECO:0000313" key="4">
    <source>
        <dbReference type="EMBL" id="TNJ67204.1"/>
    </source>
</evidence>
<dbReference type="SUPFAM" id="SSF55729">
    <property type="entry name" value="Acyl-CoA N-acyltransferases (Nat)"/>
    <property type="match status" value="1"/>
</dbReference>
<dbReference type="PANTHER" id="PTHR43420">
    <property type="entry name" value="ACETYLTRANSFERASE"/>
    <property type="match status" value="1"/>
</dbReference>